<dbReference type="PROSITE" id="PS01046">
    <property type="entry name" value="LON_SER"/>
    <property type="match status" value="1"/>
</dbReference>
<feature type="active site" evidence="9 11">
    <location>
        <position position="760"/>
    </location>
</feature>
<evidence type="ECO:0000256" key="12">
    <source>
        <dbReference type="RuleBase" id="RU000591"/>
    </source>
</evidence>
<dbReference type="PROSITE" id="PS51787">
    <property type="entry name" value="LON_N"/>
    <property type="match status" value="1"/>
</dbReference>
<dbReference type="Gene3D" id="1.20.5.5270">
    <property type="match status" value="1"/>
</dbReference>
<accession>A0ABT0BZX6</accession>
<evidence type="ECO:0000256" key="11">
    <source>
        <dbReference type="PROSITE-ProRule" id="PRU01122"/>
    </source>
</evidence>
<dbReference type="InterPro" id="IPR008268">
    <property type="entry name" value="Peptidase_S16_AS"/>
</dbReference>
<evidence type="ECO:0000256" key="6">
    <source>
        <dbReference type="ARBA" id="ARBA00022825"/>
    </source>
</evidence>
<dbReference type="PANTHER" id="PTHR10046">
    <property type="entry name" value="ATP DEPENDENT LON PROTEASE FAMILY MEMBER"/>
    <property type="match status" value="1"/>
</dbReference>
<dbReference type="Gene3D" id="3.40.50.300">
    <property type="entry name" value="P-loop containing nucleotide triphosphate hydrolases"/>
    <property type="match status" value="1"/>
</dbReference>
<dbReference type="InterPro" id="IPR003111">
    <property type="entry name" value="Lon_prtase_N"/>
</dbReference>
<dbReference type="PIRSF" id="PIRSF001174">
    <property type="entry name" value="Lon_proteas"/>
    <property type="match status" value="1"/>
</dbReference>
<dbReference type="InterPro" id="IPR020568">
    <property type="entry name" value="Ribosomal_Su5_D2-typ_SF"/>
</dbReference>
<evidence type="ECO:0000259" key="14">
    <source>
        <dbReference type="PROSITE" id="PS51787"/>
    </source>
</evidence>
<sequence>MKSKKKIFSASSFIADEPMDIVIPILTNCDNDEDFTEGIDKLESEVPILPLRNMVLFPGVALPVMVGRTKSMNLIKDMGSSKSMIGVVCQRDMSVEDPNKDDLYPIGVIADVLKVMDVSDGMTTVLLQGKKRFELNELVQDEPFLKGRITLLDEHFPAKSDKEFKALLSNVKDLMIKILMATNELGQREMAYAIRNINNALYLINYASANLLNDVANKQLLLMMDSLKERAYKLLTLLNREFQLIELKASIQMKTQEDIDKQQKEYFLQQQIKTIQEELGGSVNDRDVQELKDKAADKIWPQAVAEIFDKELHKLQRLHPQSPDYSVQMQYVQTIVGLPWETYSTDNFNLNHARRVLDRDHYGLEKVKERIIEHLAVLKLKKDMKSPIICLYGPPGVGKTSLGRSIAEALGRKYVRVSLGGLHDEAEIRGHRRTYIGAMCGRILKNIQKAGTSNPVFILDEIDKVSSDFKGDPAAALLEVLDPEQNSAFHDNYLDMDYDLSHVMFIATANNLNTISQPLLDRMELIEVSGYIQEEKVEIASKHLIPKEAEIHGLNKKEVKLPKKTIQAIIESYTRESGVRELDKKIAKLMRKLAYKKASDEVLPAQIKPEDLHDYLGPIEYTRDKYQGNDYAGVVTGLAWTAVGGEILFVETSLSKGKGGKLTLTGNLGDVMKESAMLALEYIHAHAPLFGIAEDLFDNWNVHVHVPEGAIPKDGPSAGITMVTSLVSAFTQRKVKSNLAMTGEITLRGKVLPVGGIREKILAAKRAGINEIILCKENQKDIDEIKPEYLKGVTFHYVSDIQEVIKLALLDEKVANPLF</sequence>
<dbReference type="RefSeq" id="WP_243324163.1">
    <property type="nucleotide sequence ID" value="NZ_JAKZMM010000013.1"/>
</dbReference>
<dbReference type="SUPFAM" id="SSF54211">
    <property type="entry name" value="Ribosomal protein S5 domain 2-like"/>
    <property type="match status" value="1"/>
</dbReference>
<gene>
    <name evidence="9 15" type="primary">lon</name>
    <name evidence="15" type="ORF">MUN53_06720</name>
</gene>
<dbReference type="InterPro" id="IPR004815">
    <property type="entry name" value="Lon_bac/euk-typ"/>
</dbReference>
<evidence type="ECO:0000259" key="13">
    <source>
        <dbReference type="PROSITE" id="PS51786"/>
    </source>
</evidence>
<dbReference type="Pfam" id="PF00004">
    <property type="entry name" value="AAA"/>
    <property type="match status" value="1"/>
</dbReference>
<comment type="similarity">
    <text evidence="9 10 11 12">Belongs to the peptidase S16 family.</text>
</comment>
<dbReference type="Gene3D" id="3.30.230.10">
    <property type="match status" value="1"/>
</dbReference>
<dbReference type="InterPro" id="IPR015947">
    <property type="entry name" value="PUA-like_sf"/>
</dbReference>
<evidence type="ECO:0000256" key="9">
    <source>
        <dbReference type="HAMAP-Rule" id="MF_01973"/>
    </source>
</evidence>
<dbReference type="InterPro" id="IPR046336">
    <property type="entry name" value="Lon_prtase_N_sf"/>
</dbReference>
<evidence type="ECO:0000256" key="2">
    <source>
        <dbReference type="ARBA" id="ARBA00022490"/>
    </source>
</evidence>
<feature type="active site" evidence="9 11">
    <location>
        <position position="717"/>
    </location>
</feature>
<evidence type="ECO:0000256" key="1">
    <source>
        <dbReference type="ARBA" id="ARBA00004496"/>
    </source>
</evidence>
<reference evidence="15 16" key="1">
    <citation type="submission" date="2022-03" db="EMBL/GenBank/DDBJ databases">
        <title>Parabacteroides sp. nov. isolated from swine feces.</title>
        <authorList>
            <person name="Bak J.E."/>
        </authorList>
    </citation>
    <scope>NUCLEOTIDE SEQUENCE [LARGE SCALE GENOMIC DNA]</scope>
    <source>
        <strain evidence="15 16">AGMB00274</strain>
    </source>
</reference>
<dbReference type="SMART" id="SM00464">
    <property type="entry name" value="LON"/>
    <property type="match status" value="1"/>
</dbReference>
<name>A0ABT0BZX6_9BACT</name>
<evidence type="ECO:0000256" key="10">
    <source>
        <dbReference type="PIRNR" id="PIRNR001174"/>
    </source>
</evidence>
<proteinExistence type="evidence at transcript level"/>
<organism evidence="15 16">
    <name type="scientific">Parabacteroides faecalis</name>
    <dbReference type="NCBI Taxonomy" id="2924040"/>
    <lineage>
        <taxon>Bacteria</taxon>
        <taxon>Pseudomonadati</taxon>
        <taxon>Bacteroidota</taxon>
        <taxon>Bacteroidia</taxon>
        <taxon>Bacteroidales</taxon>
        <taxon>Tannerellaceae</taxon>
        <taxon>Parabacteroides</taxon>
    </lineage>
</organism>
<evidence type="ECO:0000313" key="15">
    <source>
        <dbReference type="EMBL" id="MCJ2380304.1"/>
    </source>
</evidence>
<dbReference type="InterPro" id="IPR027543">
    <property type="entry name" value="Lon_bac"/>
</dbReference>
<comment type="catalytic activity">
    <reaction evidence="9 10 11">
        <text>Hydrolysis of proteins in presence of ATP.</text>
        <dbReference type="EC" id="3.4.21.53"/>
    </reaction>
</comment>
<dbReference type="InterPro" id="IPR027417">
    <property type="entry name" value="P-loop_NTPase"/>
</dbReference>
<dbReference type="SUPFAM" id="SSF88697">
    <property type="entry name" value="PUA domain-like"/>
    <property type="match status" value="1"/>
</dbReference>
<comment type="subunit">
    <text evidence="9 10">Homohexamer. Organized in a ring with a central cavity.</text>
</comment>
<dbReference type="NCBIfam" id="TIGR00763">
    <property type="entry name" value="lon"/>
    <property type="match status" value="1"/>
</dbReference>
<dbReference type="PRINTS" id="PR00830">
    <property type="entry name" value="ENDOLAPTASE"/>
</dbReference>
<comment type="subcellular location">
    <subcellularLocation>
        <location evidence="1 9 10">Cytoplasm</location>
    </subcellularLocation>
</comment>
<dbReference type="SUPFAM" id="SSF52540">
    <property type="entry name" value="P-loop containing nucleoside triphosphate hydrolases"/>
    <property type="match status" value="1"/>
</dbReference>
<dbReference type="SMART" id="SM00382">
    <property type="entry name" value="AAA"/>
    <property type="match status" value="1"/>
</dbReference>
<dbReference type="Proteomes" id="UP001165444">
    <property type="component" value="Unassembled WGS sequence"/>
</dbReference>
<evidence type="ECO:0000256" key="3">
    <source>
        <dbReference type="ARBA" id="ARBA00022670"/>
    </source>
</evidence>
<dbReference type="GO" id="GO:0004252">
    <property type="term" value="F:serine-type endopeptidase activity"/>
    <property type="evidence" value="ECO:0007669"/>
    <property type="project" value="UniProtKB-EC"/>
</dbReference>
<keyword evidence="4 9" id="KW-0547">Nucleotide-binding</keyword>
<evidence type="ECO:0000256" key="4">
    <source>
        <dbReference type="ARBA" id="ARBA00022741"/>
    </source>
</evidence>
<comment type="function">
    <text evidence="9">ATP-dependent serine protease that mediates the selective degradation of mutant and abnormal proteins as well as certain short-lived regulatory proteins. Required for cellular homeostasis and for survival from DNA damage and developmental changes induced by stress. Degrades polypeptides processively to yield small peptide fragments that are 5 to 10 amino acids long. Binds to DNA in a double-stranded, site-specific manner.</text>
</comment>
<evidence type="ECO:0000256" key="5">
    <source>
        <dbReference type="ARBA" id="ARBA00022801"/>
    </source>
</evidence>
<feature type="binding site" evidence="9">
    <location>
        <begin position="393"/>
        <end position="400"/>
    </location>
    <ligand>
        <name>ATP</name>
        <dbReference type="ChEBI" id="CHEBI:30616"/>
    </ligand>
</feature>
<dbReference type="CDD" id="cd19500">
    <property type="entry name" value="RecA-like_Lon"/>
    <property type="match status" value="1"/>
</dbReference>
<comment type="caution">
    <text evidence="15">The sequence shown here is derived from an EMBL/GenBank/DDBJ whole genome shotgun (WGS) entry which is preliminary data.</text>
</comment>
<dbReference type="InterPro" id="IPR003593">
    <property type="entry name" value="AAA+_ATPase"/>
</dbReference>
<feature type="domain" description="Lon N-terminal" evidence="14">
    <location>
        <begin position="46"/>
        <end position="242"/>
    </location>
</feature>
<feature type="domain" description="Lon proteolytic" evidence="13">
    <location>
        <begin position="629"/>
        <end position="811"/>
    </location>
</feature>
<dbReference type="Gene3D" id="2.30.130.40">
    <property type="entry name" value="LON domain-like"/>
    <property type="match status" value="1"/>
</dbReference>
<keyword evidence="5 9" id="KW-0378">Hydrolase</keyword>
<dbReference type="InterPro" id="IPR027065">
    <property type="entry name" value="Lon_Prtase"/>
</dbReference>
<dbReference type="PROSITE" id="PS51786">
    <property type="entry name" value="LON_PROTEOLYTIC"/>
    <property type="match status" value="1"/>
</dbReference>
<protein>
    <recommendedName>
        <fullName evidence="9 10">Lon protease</fullName>
        <ecNumber evidence="9 10">3.4.21.53</ecNumber>
    </recommendedName>
    <alternativeName>
        <fullName evidence="9">ATP-dependent protease La</fullName>
    </alternativeName>
</protein>
<dbReference type="HAMAP" id="MF_01973">
    <property type="entry name" value="lon_bact"/>
    <property type="match status" value="1"/>
</dbReference>
<dbReference type="InterPro" id="IPR003959">
    <property type="entry name" value="ATPase_AAA_core"/>
</dbReference>
<keyword evidence="8 9" id="KW-0346">Stress response</keyword>
<keyword evidence="3 9" id="KW-0645">Protease</keyword>
<keyword evidence="7 9" id="KW-0067">ATP-binding</keyword>
<dbReference type="Pfam" id="PF22667">
    <property type="entry name" value="Lon_lid"/>
    <property type="match status" value="1"/>
</dbReference>
<keyword evidence="16" id="KW-1185">Reference proteome</keyword>
<dbReference type="Gene3D" id="1.20.58.1480">
    <property type="match status" value="1"/>
</dbReference>
<keyword evidence="2 9" id="KW-0963">Cytoplasm</keyword>
<dbReference type="InterPro" id="IPR008269">
    <property type="entry name" value="Lon_proteolytic"/>
</dbReference>
<dbReference type="EC" id="3.4.21.53" evidence="9 10"/>
<dbReference type="EMBL" id="JAKZMM010000013">
    <property type="protein sequence ID" value="MCJ2380304.1"/>
    <property type="molecule type" value="Genomic_DNA"/>
</dbReference>
<dbReference type="Gene3D" id="1.10.8.60">
    <property type="match status" value="1"/>
</dbReference>
<evidence type="ECO:0000313" key="16">
    <source>
        <dbReference type="Proteomes" id="UP001165444"/>
    </source>
</evidence>
<dbReference type="Pfam" id="PF02190">
    <property type="entry name" value="LON_substr_bdg"/>
    <property type="match status" value="1"/>
</dbReference>
<dbReference type="InterPro" id="IPR014721">
    <property type="entry name" value="Ribsml_uS5_D2-typ_fold_subgr"/>
</dbReference>
<evidence type="ECO:0000256" key="8">
    <source>
        <dbReference type="ARBA" id="ARBA00023016"/>
    </source>
</evidence>
<keyword evidence="6 9" id="KW-0720">Serine protease</keyword>
<evidence type="ECO:0000256" key="7">
    <source>
        <dbReference type="ARBA" id="ARBA00022840"/>
    </source>
</evidence>
<comment type="induction">
    <text evidence="9">By heat shock.</text>
</comment>
<dbReference type="Pfam" id="PF05362">
    <property type="entry name" value="Lon_C"/>
    <property type="match status" value="1"/>
</dbReference>
<dbReference type="InterPro" id="IPR054594">
    <property type="entry name" value="Lon_lid"/>
</dbReference>